<organism evidence="1 2">
    <name type="scientific">Qipengyuania pelagi</name>
    <dbReference type="NCBI Taxonomy" id="994320"/>
    <lineage>
        <taxon>Bacteria</taxon>
        <taxon>Pseudomonadati</taxon>
        <taxon>Pseudomonadota</taxon>
        <taxon>Alphaproteobacteria</taxon>
        <taxon>Sphingomonadales</taxon>
        <taxon>Erythrobacteraceae</taxon>
        <taxon>Qipengyuania</taxon>
    </lineage>
</organism>
<dbReference type="EMBL" id="WTYD01000001">
    <property type="protein sequence ID" value="MXO53131.1"/>
    <property type="molecule type" value="Genomic_DNA"/>
</dbReference>
<evidence type="ECO:0000313" key="1">
    <source>
        <dbReference type="EMBL" id="MXO53131.1"/>
    </source>
</evidence>
<dbReference type="RefSeq" id="WP_160660021.1">
    <property type="nucleotide sequence ID" value="NZ_BAABDV010000001.1"/>
</dbReference>
<dbReference type="AlphaFoldDB" id="A0A844Y580"/>
<accession>A0A844Y580</accession>
<evidence type="ECO:0000313" key="2">
    <source>
        <dbReference type="Proteomes" id="UP000430272"/>
    </source>
</evidence>
<protein>
    <submittedName>
        <fullName evidence="1">Uncharacterized protein</fullName>
    </submittedName>
</protein>
<keyword evidence="2" id="KW-1185">Reference proteome</keyword>
<reference evidence="1 2" key="1">
    <citation type="submission" date="2019-12" db="EMBL/GenBank/DDBJ databases">
        <title>Genomic-based taxomic classification of the family Erythrobacteraceae.</title>
        <authorList>
            <person name="Xu L."/>
        </authorList>
    </citation>
    <scope>NUCLEOTIDE SEQUENCE [LARGE SCALE GENOMIC DNA]</scope>
    <source>
        <strain evidence="1 2">JCM 17468</strain>
    </source>
</reference>
<dbReference type="OrthoDB" id="7433403at2"/>
<comment type="caution">
    <text evidence="1">The sequence shown here is derived from an EMBL/GenBank/DDBJ whole genome shotgun (WGS) entry which is preliminary data.</text>
</comment>
<sequence length="122" mass="13494">MIVSLILSLAAPVILEVPNEPCDPSAPIRDPEVCEPIFEVDGVAIYNLESVAVGTVERMFQFRQDIAHCGLASRIDGVDSKIAVYDIVNADEQSRACVLKWIETNEPELKFSEEKLASFFPL</sequence>
<proteinExistence type="predicted"/>
<gene>
    <name evidence="1" type="ORF">GRI47_03775</name>
</gene>
<dbReference type="Proteomes" id="UP000430272">
    <property type="component" value="Unassembled WGS sequence"/>
</dbReference>
<name>A0A844Y580_9SPHN</name>